<dbReference type="AlphaFoldDB" id="A0A820ALI1"/>
<feature type="compositionally biased region" description="Acidic residues" evidence="1">
    <location>
        <begin position="26"/>
        <end position="43"/>
    </location>
</feature>
<protein>
    <submittedName>
        <fullName evidence="2">Uncharacterized protein</fullName>
    </submittedName>
</protein>
<gene>
    <name evidence="2" type="ORF">JBS370_LOCUS36169</name>
</gene>
<organism evidence="2 3">
    <name type="scientific">Rotaria sordida</name>
    <dbReference type="NCBI Taxonomy" id="392033"/>
    <lineage>
        <taxon>Eukaryota</taxon>
        <taxon>Metazoa</taxon>
        <taxon>Spiralia</taxon>
        <taxon>Gnathifera</taxon>
        <taxon>Rotifera</taxon>
        <taxon>Eurotatoria</taxon>
        <taxon>Bdelloidea</taxon>
        <taxon>Philodinida</taxon>
        <taxon>Philodinidae</taxon>
        <taxon>Rotaria</taxon>
    </lineage>
</organism>
<comment type="caution">
    <text evidence="2">The sequence shown here is derived from an EMBL/GenBank/DDBJ whole genome shotgun (WGS) entry which is preliminary data.</text>
</comment>
<feature type="region of interest" description="Disordered" evidence="1">
    <location>
        <begin position="1"/>
        <end position="58"/>
    </location>
</feature>
<accession>A0A820ALI1</accession>
<dbReference type="Proteomes" id="UP000663836">
    <property type="component" value="Unassembled WGS sequence"/>
</dbReference>
<proteinExistence type="predicted"/>
<feature type="non-terminal residue" evidence="2">
    <location>
        <position position="1"/>
    </location>
</feature>
<evidence type="ECO:0000256" key="1">
    <source>
        <dbReference type="SAM" id="MobiDB-lite"/>
    </source>
</evidence>
<name>A0A820ALI1_9BILA</name>
<evidence type="ECO:0000313" key="2">
    <source>
        <dbReference type="EMBL" id="CAF4193915.1"/>
    </source>
</evidence>
<dbReference type="EMBL" id="CAJOBD010013782">
    <property type="protein sequence ID" value="CAF4193915.1"/>
    <property type="molecule type" value="Genomic_DNA"/>
</dbReference>
<evidence type="ECO:0000313" key="3">
    <source>
        <dbReference type="Proteomes" id="UP000663836"/>
    </source>
</evidence>
<feature type="compositionally biased region" description="Acidic residues" evidence="1">
    <location>
        <begin position="1"/>
        <end position="12"/>
    </location>
</feature>
<reference evidence="2" key="1">
    <citation type="submission" date="2021-02" db="EMBL/GenBank/DDBJ databases">
        <authorList>
            <person name="Nowell W R."/>
        </authorList>
    </citation>
    <scope>NUCLEOTIDE SEQUENCE</scope>
</reference>
<sequence>DIEECNQGDSELESATTDSSTRDQQSDEDESEEDEDEESDLEDNFQYGVNTDDDNNISPIEIDQRFHSYFDPRGLSTLKASEIASIEHELKQIITDNNIQKVNTSHETSSSILSAIFTYPQLPQHVFNNPKKPYQPSPLKFTAVRNSIPPSPPLHLQETVDLLVKHLLDDQQRDQLSSLLLQFSYIFDNSRYNISNIVIENVFNTILHSPSAFRPHRNPHNRQGTQRLIDEFLGAGIIQESNSSYAALGFIVPRKDNRPG</sequence>